<reference evidence="1 2" key="1">
    <citation type="submission" date="2017-07" db="EMBL/GenBank/DDBJ databases">
        <title>An improved, manually edited Actinidia chinensis var. chinensis (kiwifruit) genome highlights the challenges associated with draft genomes and gene prediction in plants.</title>
        <authorList>
            <person name="Pilkington S."/>
            <person name="Crowhurst R."/>
            <person name="Hilario E."/>
            <person name="Nardozza S."/>
            <person name="Fraser L."/>
            <person name="Peng Y."/>
            <person name="Gunaseelan K."/>
            <person name="Simpson R."/>
            <person name="Tahir J."/>
            <person name="Deroles S."/>
            <person name="Templeton K."/>
            <person name="Luo Z."/>
            <person name="Davy M."/>
            <person name="Cheng C."/>
            <person name="Mcneilage M."/>
            <person name="Scaglione D."/>
            <person name="Liu Y."/>
            <person name="Zhang Q."/>
            <person name="Datson P."/>
            <person name="De Silva N."/>
            <person name="Gardiner S."/>
            <person name="Bassett H."/>
            <person name="Chagne D."/>
            <person name="Mccallum J."/>
            <person name="Dzierzon H."/>
            <person name="Deng C."/>
            <person name="Wang Y.-Y."/>
            <person name="Barron N."/>
            <person name="Manako K."/>
            <person name="Bowen J."/>
            <person name="Foster T."/>
            <person name="Erridge Z."/>
            <person name="Tiffin H."/>
            <person name="Waite C."/>
            <person name="Davies K."/>
            <person name="Grierson E."/>
            <person name="Laing W."/>
            <person name="Kirk R."/>
            <person name="Chen X."/>
            <person name="Wood M."/>
            <person name="Montefiori M."/>
            <person name="Brummell D."/>
            <person name="Schwinn K."/>
            <person name="Catanach A."/>
            <person name="Fullerton C."/>
            <person name="Li D."/>
            <person name="Meiyalaghan S."/>
            <person name="Nieuwenhuizen N."/>
            <person name="Read N."/>
            <person name="Prakash R."/>
            <person name="Hunter D."/>
            <person name="Zhang H."/>
            <person name="Mckenzie M."/>
            <person name="Knabel M."/>
            <person name="Harris A."/>
            <person name="Allan A."/>
            <person name="Chen A."/>
            <person name="Janssen B."/>
            <person name="Plunkett B."/>
            <person name="Dwamena C."/>
            <person name="Voogd C."/>
            <person name="Leif D."/>
            <person name="Lafferty D."/>
            <person name="Souleyre E."/>
            <person name="Varkonyi-Gasic E."/>
            <person name="Gambi F."/>
            <person name="Hanley J."/>
            <person name="Yao J.-L."/>
            <person name="Cheung J."/>
            <person name="David K."/>
            <person name="Warren B."/>
            <person name="Marsh K."/>
            <person name="Snowden K."/>
            <person name="Lin-Wang K."/>
            <person name="Brian L."/>
            <person name="Martinez-Sanchez M."/>
            <person name="Wang M."/>
            <person name="Ileperuma N."/>
            <person name="Macnee N."/>
            <person name="Campin R."/>
            <person name="Mcatee P."/>
            <person name="Drummond R."/>
            <person name="Espley R."/>
            <person name="Ireland H."/>
            <person name="Wu R."/>
            <person name="Atkinson R."/>
            <person name="Karunairetnam S."/>
            <person name="Bulley S."/>
            <person name="Chunkath S."/>
            <person name="Hanley Z."/>
            <person name="Storey R."/>
            <person name="Thrimawithana A."/>
            <person name="Thomson S."/>
            <person name="David C."/>
            <person name="Testolin R."/>
        </authorList>
    </citation>
    <scope>NUCLEOTIDE SEQUENCE [LARGE SCALE GENOMIC DNA]</scope>
    <source>
        <strain evidence="2">cv. Red5</strain>
        <tissue evidence="1">Young leaf</tissue>
    </source>
</reference>
<dbReference type="OMA" id="NSTCHEQ"/>
<evidence type="ECO:0000313" key="2">
    <source>
        <dbReference type="Proteomes" id="UP000241394"/>
    </source>
</evidence>
<dbReference type="InParanoid" id="A0A2R6QR06"/>
<dbReference type="STRING" id="1590841.A0A2R6QR06"/>
<keyword evidence="2" id="KW-1185">Reference proteome</keyword>
<feature type="non-terminal residue" evidence="1">
    <location>
        <position position="1"/>
    </location>
</feature>
<sequence>VICTNSFVHSMDSIQLMDHGHGKHEITAVSTDPNFSGYLHNNFLSIAPEKSGIFLKRNKCKNELGDEFSATCQAMDGLQLVNGLECKIPCNSSKLPIRCS</sequence>
<dbReference type="Gramene" id="PSS13560">
    <property type="protein sequence ID" value="PSS13560"/>
    <property type="gene ID" value="CEY00_Acc14171"/>
</dbReference>
<protein>
    <submittedName>
        <fullName evidence="1">Paired amphipathic helix protein Sin3-like</fullName>
    </submittedName>
</protein>
<accession>A0A2R6QR06</accession>
<organism evidence="1 2">
    <name type="scientific">Actinidia chinensis var. chinensis</name>
    <name type="common">Chinese soft-hair kiwi</name>
    <dbReference type="NCBI Taxonomy" id="1590841"/>
    <lineage>
        <taxon>Eukaryota</taxon>
        <taxon>Viridiplantae</taxon>
        <taxon>Streptophyta</taxon>
        <taxon>Embryophyta</taxon>
        <taxon>Tracheophyta</taxon>
        <taxon>Spermatophyta</taxon>
        <taxon>Magnoliopsida</taxon>
        <taxon>eudicotyledons</taxon>
        <taxon>Gunneridae</taxon>
        <taxon>Pentapetalae</taxon>
        <taxon>asterids</taxon>
        <taxon>Ericales</taxon>
        <taxon>Actinidiaceae</taxon>
        <taxon>Actinidia</taxon>
    </lineage>
</organism>
<evidence type="ECO:0000313" key="1">
    <source>
        <dbReference type="EMBL" id="PSS13560.1"/>
    </source>
</evidence>
<proteinExistence type="predicted"/>
<reference evidence="2" key="2">
    <citation type="journal article" date="2018" name="BMC Genomics">
        <title>A manually annotated Actinidia chinensis var. chinensis (kiwifruit) genome highlights the challenges associated with draft genomes and gene prediction in plants.</title>
        <authorList>
            <person name="Pilkington S.M."/>
            <person name="Crowhurst R."/>
            <person name="Hilario E."/>
            <person name="Nardozza S."/>
            <person name="Fraser L."/>
            <person name="Peng Y."/>
            <person name="Gunaseelan K."/>
            <person name="Simpson R."/>
            <person name="Tahir J."/>
            <person name="Deroles S.C."/>
            <person name="Templeton K."/>
            <person name="Luo Z."/>
            <person name="Davy M."/>
            <person name="Cheng C."/>
            <person name="McNeilage M."/>
            <person name="Scaglione D."/>
            <person name="Liu Y."/>
            <person name="Zhang Q."/>
            <person name="Datson P."/>
            <person name="De Silva N."/>
            <person name="Gardiner S.E."/>
            <person name="Bassett H."/>
            <person name="Chagne D."/>
            <person name="McCallum J."/>
            <person name="Dzierzon H."/>
            <person name="Deng C."/>
            <person name="Wang Y.Y."/>
            <person name="Barron L."/>
            <person name="Manako K."/>
            <person name="Bowen J."/>
            <person name="Foster T.M."/>
            <person name="Erridge Z.A."/>
            <person name="Tiffin H."/>
            <person name="Waite C.N."/>
            <person name="Davies K.M."/>
            <person name="Grierson E.P."/>
            <person name="Laing W.A."/>
            <person name="Kirk R."/>
            <person name="Chen X."/>
            <person name="Wood M."/>
            <person name="Montefiori M."/>
            <person name="Brummell D.A."/>
            <person name="Schwinn K.E."/>
            <person name="Catanach A."/>
            <person name="Fullerton C."/>
            <person name="Li D."/>
            <person name="Meiyalaghan S."/>
            <person name="Nieuwenhuizen N."/>
            <person name="Read N."/>
            <person name="Prakash R."/>
            <person name="Hunter D."/>
            <person name="Zhang H."/>
            <person name="McKenzie M."/>
            <person name="Knabel M."/>
            <person name="Harris A."/>
            <person name="Allan A.C."/>
            <person name="Gleave A."/>
            <person name="Chen A."/>
            <person name="Janssen B.J."/>
            <person name="Plunkett B."/>
            <person name="Ampomah-Dwamena C."/>
            <person name="Voogd C."/>
            <person name="Leif D."/>
            <person name="Lafferty D."/>
            <person name="Souleyre E.J.F."/>
            <person name="Varkonyi-Gasic E."/>
            <person name="Gambi F."/>
            <person name="Hanley J."/>
            <person name="Yao J.L."/>
            <person name="Cheung J."/>
            <person name="David K.M."/>
            <person name="Warren B."/>
            <person name="Marsh K."/>
            <person name="Snowden K.C."/>
            <person name="Lin-Wang K."/>
            <person name="Brian L."/>
            <person name="Martinez-Sanchez M."/>
            <person name="Wang M."/>
            <person name="Ileperuma N."/>
            <person name="Macnee N."/>
            <person name="Campin R."/>
            <person name="McAtee P."/>
            <person name="Drummond R.S.M."/>
            <person name="Espley R.V."/>
            <person name="Ireland H.S."/>
            <person name="Wu R."/>
            <person name="Atkinson R.G."/>
            <person name="Karunairetnam S."/>
            <person name="Bulley S."/>
            <person name="Chunkath S."/>
            <person name="Hanley Z."/>
            <person name="Storey R."/>
            <person name="Thrimawithana A.H."/>
            <person name="Thomson S."/>
            <person name="David C."/>
            <person name="Testolin R."/>
            <person name="Huang H."/>
            <person name="Hellens R.P."/>
            <person name="Schaffer R.J."/>
        </authorList>
    </citation>
    <scope>NUCLEOTIDE SEQUENCE [LARGE SCALE GENOMIC DNA]</scope>
    <source>
        <strain evidence="2">cv. Red5</strain>
    </source>
</reference>
<dbReference type="Proteomes" id="UP000241394">
    <property type="component" value="Chromosome LG13"/>
</dbReference>
<dbReference type="EMBL" id="NKQK01000013">
    <property type="protein sequence ID" value="PSS13560.1"/>
    <property type="molecule type" value="Genomic_DNA"/>
</dbReference>
<comment type="caution">
    <text evidence="1">The sequence shown here is derived from an EMBL/GenBank/DDBJ whole genome shotgun (WGS) entry which is preliminary data.</text>
</comment>
<dbReference type="OrthoDB" id="10265969at2759"/>
<dbReference type="AlphaFoldDB" id="A0A2R6QR06"/>
<gene>
    <name evidence="1" type="ORF">CEY00_Acc14171</name>
</gene>
<name>A0A2R6QR06_ACTCC</name>